<sequence>MSTVVAREGQVPLQKQTVTIGDGKDPSTSRESLTEGLSLGVPRKQKKFFWQRSKAYDPDAIATLPSVYDDPETAKRYKPRADWENVHRFDPSARWTWGEENRLVRKIDLRIMLFAIIMFMALEIDRSNITQALSDNFLVDLDLTTNDYNLGQSVFKLAFLLSELPSQLVSKWVGPDRWIPTQLSIWSIVACSQFWLSGRASFLTTRAILGVLQGGFIPDVILYLSYFYTHSELSIRLGYFWVGMSFADIASALLAYGILHMRGVAGVAGWRWLFLIEGIFTLCIGLLAFGLMPAGPCQTSGWLRGKNGWFNEREETIIVNRVLREDPSKSDMHNREPVTLKLLWKSLKDYDLWPLYIIGLMFQVPTVPQTSYLTLTLKNLGWSTFDVNLLTIPYYVAHIFTMLGLTYLGEMWNELTFTAMIGQIWTLPLLVTMVAINLATTNNWVVYAILVLLLIYPNAHPIQVAWNSRNANAVRTRTVSAACYNMFVQAGAIIGANIYRADDAPYYPRGNKVCLSLACVNILLYAATKFYYVRRNKQKDKAWNSLTEDERLEYLSNPPDEGNKRLDFRFHH</sequence>
<keyword evidence="2" id="KW-0813">Transport</keyword>
<organism evidence="8 9">
    <name type="scientific">Gnomoniopsis smithogilvyi</name>
    <dbReference type="NCBI Taxonomy" id="1191159"/>
    <lineage>
        <taxon>Eukaryota</taxon>
        <taxon>Fungi</taxon>
        <taxon>Dikarya</taxon>
        <taxon>Ascomycota</taxon>
        <taxon>Pezizomycotina</taxon>
        <taxon>Sordariomycetes</taxon>
        <taxon>Sordariomycetidae</taxon>
        <taxon>Diaporthales</taxon>
        <taxon>Gnomoniaceae</taxon>
        <taxon>Gnomoniopsis</taxon>
    </lineage>
</organism>
<evidence type="ECO:0000256" key="2">
    <source>
        <dbReference type="ARBA" id="ARBA00022448"/>
    </source>
</evidence>
<evidence type="ECO:0000313" key="9">
    <source>
        <dbReference type="Proteomes" id="UP001140453"/>
    </source>
</evidence>
<keyword evidence="4 7" id="KW-1133">Transmembrane helix</keyword>
<gene>
    <name evidence="8" type="ORF">N0V93_009998</name>
</gene>
<name>A0A9W9CS10_9PEZI</name>
<feature type="transmembrane region" description="Helical" evidence="7">
    <location>
        <begin position="271"/>
        <end position="292"/>
    </location>
</feature>
<keyword evidence="9" id="KW-1185">Reference proteome</keyword>
<dbReference type="Gene3D" id="1.20.1250.20">
    <property type="entry name" value="MFS general substrate transporter like domains"/>
    <property type="match status" value="1"/>
</dbReference>
<dbReference type="PANTHER" id="PTHR43791:SF65">
    <property type="entry name" value="MAJOR FACILITATOR SUPERFAMILY (MFS) PROFILE DOMAIN-CONTAINING PROTEIN-RELATED"/>
    <property type="match status" value="1"/>
</dbReference>
<evidence type="ECO:0000256" key="5">
    <source>
        <dbReference type="ARBA" id="ARBA00023136"/>
    </source>
</evidence>
<dbReference type="Proteomes" id="UP001140453">
    <property type="component" value="Unassembled WGS sequence"/>
</dbReference>
<evidence type="ECO:0000313" key="8">
    <source>
        <dbReference type="EMBL" id="KAJ4385569.1"/>
    </source>
</evidence>
<dbReference type="GO" id="GO:0022857">
    <property type="term" value="F:transmembrane transporter activity"/>
    <property type="evidence" value="ECO:0007669"/>
    <property type="project" value="InterPro"/>
</dbReference>
<dbReference type="InterPro" id="IPR036259">
    <property type="entry name" value="MFS_trans_sf"/>
</dbReference>
<dbReference type="GO" id="GO:0016020">
    <property type="term" value="C:membrane"/>
    <property type="evidence" value="ECO:0007669"/>
    <property type="project" value="UniProtKB-SubCell"/>
</dbReference>
<evidence type="ECO:0000256" key="3">
    <source>
        <dbReference type="ARBA" id="ARBA00022692"/>
    </source>
</evidence>
<dbReference type="PANTHER" id="PTHR43791">
    <property type="entry name" value="PERMEASE-RELATED"/>
    <property type="match status" value="1"/>
</dbReference>
<feature type="transmembrane region" description="Helical" evidence="7">
    <location>
        <begin position="208"/>
        <end position="226"/>
    </location>
</feature>
<reference evidence="8" key="1">
    <citation type="submission" date="2022-10" db="EMBL/GenBank/DDBJ databases">
        <title>Tapping the CABI collections for fungal endophytes: first genome assemblies for Collariella, Neodidymelliopsis, Ascochyta clinopodiicola, Didymella pomorum, Didymosphaeria variabile, Neocosmospora piperis and Neocucurbitaria cava.</title>
        <authorList>
            <person name="Hill R."/>
        </authorList>
    </citation>
    <scope>NUCLEOTIDE SEQUENCE</scope>
    <source>
        <strain evidence="8">IMI 355082</strain>
    </source>
</reference>
<comment type="caution">
    <text evidence="8">The sequence shown here is derived from an EMBL/GenBank/DDBJ whole genome shotgun (WGS) entry which is preliminary data.</text>
</comment>
<dbReference type="OrthoDB" id="1935484at2759"/>
<dbReference type="AlphaFoldDB" id="A0A9W9CS10"/>
<keyword evidence="5 7" id="KW-0472">Membrane</keyword>
<feature type="transmembrane region" description="Helical" evidence="7">
    <location>
        <begin position="510"/>
        <end position="532"/>
    </location>
</feature>
<feature type="transmembrane region" description="Helical" evidence="7">
    <location>
        <begin position="415"/>
        <end position="438"/>
    </location>
</feature>
<evidence type="ECO:0000256" key="4">
    <source>
        <dbReference type="ARBA" id="ARBA00022989"/>
    </source>
</evidence>
<comment type="subcellular location">
    <subcellularLocation>
        <location evidence="1">Membrane</location>
        <topology evidence="1">Multi-pass membrane protein</topology>
    </subcellularLocation>
</comment>
<feature type="transmembrane region" description="Helical" evidence="7">
    <location>
        <begin position="478"/>
        <end position="498"/>
    </location>
</feature>
<accession>A0A9W9CS10</accession>
<evidence type="ECO:0000256" key="6">
    <source>
        <dbReference type="SAM" id="MobiDB-lite"/>
    </source>
</evidence>
<protein>
    <recommendedName>
        <fullName evidence="10">Phthalate transporter</fullName>
    </recommendedName>
</protein>
<feature type="region of interest" description="Disordered" evidence="6">
    <location>
        <begin position="14"/>
        <end position="35"/>
    </location>
</feature>
<evidence type="ECO:0000256" key="7">
    <source>
        <dbReference type="SAM" id="Phobius"/>
    </source>
</evidence>
<dbReference type="EMBL" id="JAPEVB010000007">
    <property type="protein sequence ID" value="KAJ4385569.1"/>
    <property type="molecule type" value="Genomic_DNA"/>
</dbReference>
<dbReference type="SUPFAM" id="SSF103473">
    <property type="entry name" value="MFS general substrate transporter"/>
    <property type="match status" value="1"/>
</dbReference>
<dbReference type="Pfam" id="PF07690">
    <property type="entry name" value="MFS_1"/>
    <property type="match status" value="1"/>
</dbReference>
<proteinExistence type="predicted"/>
<evidence type="ECO:0008006" key="10">
    <source>
        <dbReference type="Google" id="ProtNLM"/>
    </source>
</evidence>
<feature type="transmembrane region" description="Helical" evidence="7">
    <location>
        <begin position="238"/>
        <end position="259"/>
    </location>
</feature>
<dbReference type="InterPro" id="IPR011701">
    <property type="entry name" value="MFS"/>
</dbReference>
<dbReference type="FunFam" id="1.20.1250.20:FF:000247">
    <property type="entry name" value="MFS general substrate transporter"/>
    <property type="match status" value="1"/>
</dbReference>
<evidence type="ECO:0000256" key="1">
    <source>
        <dbReference type="ARBA" id="ARBA00004141"/>
    </source>
</evidence>
<dbReference type="FunFam" id="1.20.1250.20:FF:000106">
    <property type="entry name" value="MFS transporter, putative"/>
    <property type="match status" value="1"/>
</dbReference>
<feature type="transmembrane region" description="Helical" evidence="7">
    <location>
        <begin position="387"/>
        <end position="408"/>
    </location>
</feature>
<keyword evidence="3 7" id="KW-0812">Transmembrane</keyword>